<name>A0AAD2H2Y8_9AGAR</name>
<keyword evidence="2" id="KW-1185">Reference proteome</keyword>
<accession>A0AAD2H2Y8</accession>
<dbReference type="EMBL" id="CAVNYO010000131">
    <property type="protein sequence ID" value="CAK5267720.1"/>
    <property type="molecule type" value="Genomic_DNA"/>
</dbReference>
<dbReference type="Proteomes" id="UP001295794">
    <property type="component" value="Unassembled WGS sequence"/>
</dbReference>
<comment type="caution">
    <text evidence="1">The sequence shown here is derived from an EMBL/GenBank/DDBJ whole genome shotgun (WGS) entry which is preliminary data.</text>
</comment>
<dbReference type="AlphaFoldDB" id="A0AAD2H2Y8"/>
<gene>
    <name evidence="1" type="ORF">MYCIT1_LOCUS10467</name>
</gene>
<evidence type="ECO:0000313" key="2">
    <source>
        <dbReference type="Proteomes" id="UP001295794"/>
    </source>
</evidence>
<proteinExistence type="predicted"/>
<evidence type="ECO:0000313" key="1">
    <source>
        <dbReference type="EMBL" id="CAK5267720.1"/>
    </source>
</evidence>
<feature type="non-terminal residue" evidence="1">
    <location>
        <position position="1"/>
    </location>
</feature>
<sequence length="147" mass="16344">RADCHLHRLPILLCSLAHRSKSHTPFTTWRKCLLVSPTASACTKSRRANICARGRPLSKFTCTCYLAEQMETTPPLVETVRRILSLSLSAALYLRISSCLSAAADTSGNLPQKRTGSAHISSWRRSSSLALEHLLLHYPVHYSVRTT</sequence>
<reference evidence="1" key="1">
    <citation type="submission" date="2023-11" db="EMBL/GenBank/DDBJ databases">
        <authorList>
            <person name="De Vega J J."/>
            <person name="De Vega J J."/>
        </authorList>
    </citation>
    <scope>NUCLEOTIDE SEQUENCE</scope>
</reference>
<organism evidence="1 2">
    <name type="scientific">Mycena citricolor</name>
    <dbReference type="NCBI Taxonomy" id="2018698"/>
    <lineage>
        <taxon>Eukaryota</taxon>
        <taxon>Fungi</taxon>
        <taxon>Dikarya</taxon>
        <taxon>Basidiomycota</taxon>
        <taxon>Agaricomycotina</taxon>
        <taxon>Agaricomycetes</taxon>
        <taxon>Agaricomycetidae</taxon>
        <taxon>Agaricales</taxon>
        <taxon>Marasmiineae</taxon>
        <taxon>Mycenaceae</taxon>
        <taxon>Mycena</taxon>
    </lineage>
</organism>
<protein>
    <submittedName>
        <fullName evidence="1">Uncharacterized protein</fullName>
    </submittedName>
</protein>